<keyword evidence="1" id="KW-0808">Transferase</keyword>
<dbReference type="EMBL" id="AUZY01004341">
    <property type="protein sequence ID" value="EQD63814.1"/>
    <property type="molecule type" value="Genomic_DNA"/>
</dbReference>
<gene>
    <name evidence="1" type="ORF">B1B_06846</name>
</gene>
<evidence type="ECO:0000313" key="1">
    <source>
        <dbReference type="EMBL" id="EQD63814.1"/>
    </source>
</evidence>
<dbReference type="AlphaFoldDB" id="T1CD61"/>
<sequence length="81" mass="9406">MELKSGDIELLTDIPEDCAEELAELANDPAIRMNIGSHSFPLPYSRDDALDFMRLNRELFGKKFRIDFYIHFREELSGVIE</sequence>
<feature type="non-terminal residue" evidence="1">
    <location>
        <position position="81"/>
    </location>
</feature>
<name>T1CD61_9ZZZZ</name>
<protein>
    <submittedName>
        <fullName evidence="1">Acetyltransferase</fullName>
    </submittedName>
</protein>
<dbReference type="GO" id="GO:0016740">
    <property type="term" value="F:transferase activity"/>
    <property type="evidence" value="ECO:0007669"/>
    <property type="project" value="UniProtKB-KW"/>
</dbReference>
<reference evidence="1" key="1">
    <citation type="submission" date="2013-08" db="EMBL/GenBank/DDBJ databases">
        <authorList>
            <person name="Mendez C."/>
            <person name="Richter M."/>
            <person name="Ferrer M."/>
            <person name="Sanchez J."/>
        </authorList>
    </citation>
    <scope>NUCLEOTIDE SEQUENCE</scope>
</reference>
<reference evidence="1" key="2">
    <citation type="journal article" date="2014" name="ISME J.">
        <title>Microbial stratification in low pH oxic and suboxic macroscopic growths along an acid mine drainage.</title>
        <authorList>
            <person name="Mendez-Garcia C."/>
            <person name="Mesa V."/>
            <person name="Sprenger R.R."/>
            <person name="Richter M."/>
            <person name="Diez M.S."/>
            <person name="Solano J."/>
            <person name="Bargiela R."/>
            <person name="Golyshina O.V."/>
            <person name="Manteca A."/>
            <person name="Ramos J.L."/>
            <person name="Gallego J.R."/>
            <person name="Llorente I."/>
            <person name="Martins Dos Santos V.A."/>
            <person name="Jensen O.N."/>
            <person name="Pelaez A.I."/>
            <person name="Sanchez J."/>
            <person name="Ferrer M."/>
        </authorList>
    </citation>
    <scope>NUCLEOTIDE SEQUENCE</scope>
</reference>
<accession>T1CD61</accession>
<proteinExistence type="predicted"/>
<organism evidence="1">
    <name type="scientific">mine drainage metagenome</name>
    <dbReference type="NCBI Taxonomy" id="410659"/>
    <lineage>
        <taxon>unclassified sequences</taxon>
        <taxon>metagenomes</taxon>
        <taxon>ecological metagenomes</taxon>
    </lineage>
</organism>
<comment type="caution">
    <text evidence="1">The sequence shown here is derived from an EMBL/GenBank/DDBJ whole genome shotgun (WGS) entry which is preliminary data.</text>
</comment>